<organism evidence="1 2">
    <name type="scientific">Micromonospora chaiyaphumensis</name>
    <dbReference type="NCBI Taxonomy" id="307119"/>
    <lineage>
        <taxon>Bacteria</taxon>
        <taxon>Bacillati</taxon>
        <taxon>Actinomycetota</taxon>
        <taxon>Actinomycetes</taxon>
        <taxon>Micromonosporales</taxon>
        <taxon>Micromonosporaceae</taxon>
        <taxon>Micromonospora</taxon>
    </lineage>
</organism>
<dbReference type="EMBL" id="FMCS01000015">
    <property type="protein sequence ID" value="SCF32897.1"/>
    <property type="molecule type" value="Genomic_DNA"/>
</dbReference>
<sequence>MAQRESLAGRVRDELALAGLPIVAADMSPHLRQSGAEVRVDKLADCHAPVRVEWRTDRTLQEMFQRVAMAEQVDAPVFRHYQMVVETMLQTMTEILTAAGFTVRGSTNDFAPLTLEILDGPRGASSWSSR</sequence>
<reference evidence="2" key="1">
    <citation type="submission" date="2016-06" db="EMBL/GenBank/DDBJ databases">
        <authorList>
            <person name="Varghese N."/>
            <person name="Submissions Spin"/>
        </authorList>
    </citation>
    <scope>NUCLEOTIDE SEQUENCE [LARGE SCALE GENOMIC DNA]</scope>
    <source>
        <strain evidence="2">DSM 45246</strain>
    </source>
</reference>
<protein>
    <submittedName>
        <fullName evidence="1">Uncharacterized protein</fullName>
    </submittedName>
</protein>
<dbReference type="Proteomes" id="UP000199629">
    <property type="component" value="Unassembled WGS sequence"/>
</dbReference>
<evidence type="ECO:0000313" key="2">
    <source>
        <dbReference type="Proteomes" id="UP000199629"/>
    </source>
</evidence>
<dbReference type="AlphaFoldDB" id="A0A1C4ZIL9"/>
<gene>
    <name evidence="1" type="ORF">GA0070214_11545</name>
</gene>
<keyword evidence="2" id="KW-1185">Reference proteome</keyword>
<evidence type="ECO:0000313" key="1">
    <source>
        <dbReference type="EMBL" id="SCF32897.1"/>
    </source>
</evidence>
<name>A0A1C4ZIL9_9ACTN</name>
<proteinExistence type="predicted"/>
<accession>A0A1C4ZIL9</accession>